<feature type="transmembrane region" description="Helical" evidence="5">
    <location>
        <begin position="51"/>
        <end position="76"/>
    </location>
</feature>
<evidence type="ECO:0000256" key="5">
    <source>
        <dbReference type="SAM" id="Phobius"/>
    </source>
</evidence>
<dbReference type="PANTHER" id="PTHR37422:SF13">
    <property type="entry name" value="LIPOPOLYSACCHARIDE BIOSYNTHESIS PROTEIN PA4999-RELATED"/>
    <property type="match status" value="1"/>
</dbReference>
<comment type="caution">
    <text evidence="7">The sequence shown here is derived from an EMBL/GenBank/DDBJ whole genome shotgun (WGS) entry which is preliminary data.</text>
</comment>
<evidence type="ECO:0000313" key="8">
    <source>
        <dbReference type="Proteomes" id="UP000647424"/>
    </source>
</evidence>
<dbReference type="GO" id="GO:0016020">
    <property type="term" value="C:membrane"/>
    <property type="evidence" value="ECO:0007669"/>
    <property type="project" value="UniProtKB-SubCell"/>
</dbReference>
<evidence type="ECO:0000256" key="2">
    <source>
        <dbReference type="ARBA" id="ARBA00022692"/>
    </source>
</evidence>
<dbReference type="GO" id="GO:0016874">
    <property type="term" value="F:ligase activity"/>
    <property type="evidence" value="ECO:0007669"/>
    <property type="project" value="UniProtKB-KW"/>
</dbReference>
<reference evidence="7" key="1">
    <citation type="submission" date="2020-09" db="EMBL/GenBank/DDBJ databases">
        <title>Genome seq and assembly of Limnohabitants sp.</title>
        <authorList>
            <person name="Chhetri G."/>
        </authorList>
    </citation>
    <scope>NUCLEOTIDE SEQUENCE</scope>
    <source>
        <strain evidence="7">JUR4</strain>
    </source>
</reference>
<dbReference type="PANTHER" id="PTHR37422">
    <property type="entry name" value="TEICHURONIC ACID BIOSYNTHESIS PROTEIN TUAE"/>
    <property type="match status" value="1"/>
</dbReference>
<organism evidence="7 8">
    <name type="scientific">Limnohabitans radicicola</name>
    <dbReference type="NCBI Taxonomy" id="2771427"/>
    <lineage>
        <taxon>Bacteria</taxon>
        <taxon>Pseudomonadati</taxon>
        <taxon>Pseudomonadota</taxon>
        <taxon>Betaproteobacteria</taxon>
        <taxon>Burkholderiales</taxon>
        <taxon>Comamonadaceae</taxon>
        <taxon>Limnohabitans</taxon>
    </lineage>
</organism>
<sequence length="278" mass="30231">MAIVLMRGQLPSHPIPWSAAVAMLLVLLFPQALDCAQNTAQRKWWLFCSMLGLAAVLLSQSRGTYLVVGWLIYVWVRSPSHAQGRIKPLQITIAGVMVAAVMGLTSGLPSDPLRIREGWNDWTSARQAENQNTSLGARLALYELAKKTISESPWVGVGGKERLHRIHNLGQNLPEQEASKLAHARTQGHVHNGYLHSAMDGGVIGLIGFLASIIGLVCAARVWQHGQPAARLQMQGLAFVHATTALSNVNLAHNYYAVMLSLCAMLVIIQARAQDPST</sequence>
<evidence type="ECO:0000256" key="1">
    <source>
        <dbReference type="ARBA" id="ARBA00004141"/>
    </source>
</evidence>
<dbReference type="Pfam" id="PF04932">
    <property type="entry name" value="Wzy_C"/>
    <property type="match status" value="1"/>
</dbReference>
<dbReference type="RefSeq" id="WP_191818349.1">
    <property type="nucleotide sequence ID" value="NZ_JACYFT010000001.1"/>
</dbReference>
<keyword evidence="4 5" id="KW-0472">Membrane</keyword>
<gene>
    <name evidence="7" type="ORF">IC609_05115</name>
</gene>
<evidence type="ECO:0000256" key="3">
    <source>
        <dbReference type="ARBA" id="ARBA00022989"/>
    </source>
</evidence>
<name>A0A927IKQ7_9BURK</name>
<keyword evidence="3 5" id="KW-1133">Transmembrane helix</keyword>
<feature type="transmembrane region" description="Helical" evidence="5">
    <location>
        <begin position="255"/>
        <end position="273"/>
    </location>
</feature>
<dbReference type="InterPro" id="IPR051533">
    <property type="entry name" value="WaaL-like"/>
</dbReference>
<feature type="transmembrane region" description="Helical" evidence="5">
    <location>
        <begin position="203"/>
        <end position="223"/>
    </location>
</feature>
<keyword evidence="2 5" id="KW-0812">Transmembrane</keyword>
<protein>
    <submittedName>
        <fullName evidence="7">O-antigen ligase family protein</fullName>
    </submittedName>
</protein>
<keyword evidence="7" id="KW-0436">Ligase</keyword>
<dbReference type="EMBL" id="JACYFT010000001">
    <property type="protein sequence ID" value="MBD8049913.1"/>
    <property type="molecule type" value="Genomic_DNA"/>
</dbReference>
<feature type="domain" description="O-antigen ligase-related" evidence="6">
    <location>
        <begin position="49"/>
        <end position="210"/>
    </location>
</feature>
<keyword evidence="8" id="KW-1185">Reference proteome</keyword>
<dbReference type="AlphaFoldDB" id="A0A927IKQ7"/>
<feature type="transmembrane region" description="Helical" evidence="5">
    <location>
        <begin position="88"/>
        <end position="108"/>
    </location>
</feature>
<dbReference type="InterPro" id="IPR007016">
    <property type="entry name" value="O-antigen_ligase-rel_domated"/>
</dbReference>
<evidence type="ECO:0000259" key="6">
    <source>
        <dbReference type="Pfam" id="PF04932"/>
    </source>
</evidence>
<evidence type="ECO:0000256" key="4">
    <source>
        <dbReference type="ARBA" id="ARBA00023136"/>
    </source>
</evidence>
<accession>A0A927IKQ7</accession>
<evidence type="ECO:0000313" key="7">
    <source>
        <dbReference type="EMBL" id="MBD8049913.1"/>
    </source>
</evidence>
<proteinExistence type="predicted"/>
<comment type="subcellular location">
    <subcellularLocation>
        <location evidence="1">Membrane</location>
        <topology evidence="1">Multi-pass membrane protein</topology>
    </subcellularLocation>
</comment>
<dbReference type="Proteomes" id="UP000647424">
    <property type="component" value="Unassembled WGS sequence"/>
</dbReference>